<dbReference type="EMBL" id="AFHQ01000004">
    <property type="protein sequence ID" value="EGK62471.1"/>
    <property type="molecule type" value="Genomic_DNA"/>
</dbReference>
<dbReference type="STRING" id="888060.HMPREF9081_0218"/>
<name>F5RIN9_9FIRM</name>
<dbReference type="Gene3D" id="2.30.320.10">
    <property type="entry name" value="YwqG-like"/>
    <property type="match status" value="1"/>
</dbReference>
<evidence type="ECO:0008006" key="3">
    <source>
        <dbReference type="Google" id="ProtNLM"/>
    </source>
</evidence>
<accession>F5RIN9</accession>
<gene>
    <name evidence="1" type="ORF">HMPREF9081_0218</name>
</gene>
<sequence>MKTAQESIEERSFFNAIKTLNGAPEVDRDALWNYRMGYALYFFAVNRYPKLCALRLALQYLEAAEHDAAGKAEIERIFFGKPGGMTERCKEAVENKHGWYAEEPASMSVEQLVCEVEAERECLRRAVTAFFERTQRREIVITHHPSQKKLPVGASKFYGTPDLPADFDWPYYKGTDFEDVTKNRPLAFLAQINLGEAAQYDRTGLLPKTGVLSFFYETMSMEWGFEPGHKGYARVYYFKETEQLVSTAIPAETKEWSVGEQALTFADAVSLLSSFAYSRRSGKEVDWDTYNELRAEFGYDAAAHEDNPMKMLGYADEIQGEMEPECELYSRDIEGDVHARCFEEEDADPVETSVERWVLLLQMGTVTDGDTELMYGDCGLIYFWIRKEDLAARNFDRVHLILQCG</sequence>
<dbReference type="HOGENOM" id="CLU_056726_1_0_9"/>
<protein>
    <recommendedName>
        <fullName evidence="3">DUF1963 domain-containing protein</fullName>
    </recommendedName>
</protein>
<dbReference type="RefSeq" id="WP_006305028.1">
    <property type="nucleotide sequence ID" value="NZ_GL892076.1"/>
</dbReference>
<keyword evidence="2" id="KW-1185">Reference proteome</keyword>
<dbReference type="PANTHER" id="PTHR36436:SF6">
    <property type="entry name" value="SLL5081 PROTEIN"/>
    <property type="match status" value="1"/>
</dbReference>
<dbReference type="Pfam" id="PF09234">
    <property type="entry name" value="DUF1963"/>
    <property type="match status" value="1"/>
</dbReference>
<dbReference type="SUPFAM" id="SSF103032">
    <property type="entry name" value="Hypothetical protein YwqG"/>
    <property type="match status" value="1"/>
</dbReference>
<evidence type="ECO:0000313" key="2">
    <source>
        <dbReference type="Proteomes" id="UP000004067"/>
    </source>
</evidence>
<dbReference type="OrthoDB" id="8856529at2"/>
<dbReference type="InterPro" id="IPR015315">
    <property type="entry name" value="DUF1963"/>
</dbReference>
<proteinExistence type="predicted"/>
<reference evidence="1 2" key="1">
    <citation type="submission" date="2011-04" db="EMBL/GenBank/DDBJ databases">
        <authorList>
            <person name="Muzny D."/>
            <person name="Qin X."/>
            <person name="Deng J."/>
            <person name="Jiang H."/>
            <person name="Liu Y."/>
            <person name="Qu J."/>
            <person name="Song X.-Z."/>
            <person name="Zhang L."/>
            <person name="Thornton R."/>
            <person name="Coyle M."/>
            <person name="Francisco L."/>
            <person name="Jackson L."/>
            <person name="Javaid M."/>
            <person name="Korchina V."/>
            <person name="Kovar C."/>
            <person name="Mata R."/>
            <person name="Mathew T."/>
            <person name="Ngo R."/>
            <person name="Nguyen L."/>
            <person name="Nguyen N."/>
            <person name="Okwuonu G."/>
            <person name="Ongeri F."/>
            <person name="Pham C."/>
            <person name="Simmons D."/>
            <person name="Wilczek-Boney K."/>
            <person name="Hale W."/>
            <person name="Jakkamsetti A."/>
            <person name="Pham P."/>
            <person name="Ruth R."/>
            <person name="San Lucas F."/>
            <person name="Warren J."/>
            <person name="Zhang J."/>
            <person name="Zhao Z."/>
            <person name="Zhou C."/>
            <person name="Zhu D."/>
            <person name="Lee S."/>
            <person name="Bess C."/>
            <person name="Blankenburg K."/>
            <person name="Forbes L."/>
            <person name="Fu Q."/>
            <person name="Gubbala S."/>
            <person name="Hirani K."/>
            <person name="Jayaseelan J.C."/>
            <person name="Lara F."/>
            <person name="Munidasa M."/>
            <person name="Palculict T."/>
            <person name="Patil S."/>
            <person name="Pu L.-L."/>
            <person name="Saada N."/>
            <person name="Tang L."/>
            <person name="Weissenberger G."/>
            <person name="Zhu Y."/>
            <person name="Hemphill L."/>
            <person name="Shang Y."/>
            <person name="Youmans B."/>
            <person name="Ayvaz T."/>
            <person name="Ross M."/>
            <person name="Santibanez J."/>
            <person name="Aqrawi P."/>
            <person name="Gross S."/>
            <person name="Joshi V."/>
            <person name="Fowler G."/>
            <person name="Nazareth L."/>
            <person name="Reid J."/>
            <person name="Worley K."/>
            <person name="Petrosino J."/>
            <person name="Highlander S."/>
            <person name="Gibbs R."/>
        </authorList>
    </citation>
    <scope>NUCLEOTIDE SEQUENCE [LARGE SCALE GENOMIC DNA]</scope>
    <source>
        <strain evidence="1 2">DSM 2778</strain>
    </source>
</reference>
<dbReference type="eggNOG" id="COG3878">
    <property type="taxonomic scope" value="Bacteria"/>
</dbReference>
<comment type="caution">
    <text evidence="1">The sequence shown here is derived from an EMBL/GenBank/DDBJ whole genome shotgun (WGS) entry which is preliminary data.</text>
</comment>
<dbReference type="PANTHER" id="PTHR36436">
    <property type="entry name" value="SLL5081 PROTEIN"/>
    <property type="match status" value="1"/>
</dbReference>
<dbReference type="InterPro" id="IPR035948">
    <property type="entry name" value="YwqG-like_sf"/>
</dbReference>
<evidence type="ECO:0000313" key="1">
    <source>
        <dbReference type="EMBL" id="EGK62471.1"/>
    </source>
</evidence>
<dbReference type="Proteomes" id="UP000004067">
    <property type="component" value="Unassembled WGS sequence"/>
</dbReference>
<dbReference type="AlphaFoldDB" id="F5RIN9"/>
<organism evidence="1 2">
    <name type="scientific">Centipeda periodontii DSM 2778</name>
    <dbReference type="NCBI Taxonomy" id="888060"/>
    <lineage>
        <taxon>Bacteria</taxon>
        <taxon>Bacillati</taxon>
        <taxon>Bacillota</taxon>
        <taxon>Negativicutes</taxon>
        <taxon>Selenomonadales</taxon>
        <taxon>Selenomonadaceae</taxon>
        <taxon>Centipeda</taxon>
    </lineage>
</organism>